<feature type="transmembrane region" description="Helical" evidence="1">
    <location>
        <begin position="12"/>
        <end position="30"/>
    </location>
</feature>
<protein>
    <recommendedName>
        <fullName evidence="4">Fluoride ion transporter CrcB</fullName>
    </recommendedName>
</protein>
<organism evidence="2 3">
    <name type="scientific">Cellulomonas edaphi</name>
    <dbReference type="NCBI Taxonomy" id="3053468"/>
    <lineage>
        <taxon>Bacteria</taxon>
        <taxon>Bacillati</taxon>
        <taxon>Actinomycetota</taxon>
        <taxon>Actinomycetes</taxon>
        <taxon>Micrococcales</taxon>
        <taxon>Cellulomonadaceae</taxon>
        <taxon>Cellulomonas</taxon>
    </lineage>
</organism>
<reference evidence="2 3" key="1">
    <citation type="submission" date="2023-06" db="EMBL/GenBank/DDBJ databases">
        <title>Cellulomonas sp. MW9 Whole genome sequence.</title>
        <authorList>
            <person name="Park S."/>
        </authorList>
    </citation>
    <scope>NUCLEOTIDE SEQUENCE [LARGE SCALE GENOMIC DNA]</scope>
    <source>
        <strain evidence="2 3">MW9</strain>
    </source>
</reference>
<feature type="transmembrane region" description="Helical" evidence="1">
    <location>
        <begin position="102"/>
        <end position="123"/>
    </location>
</feature>
<evidence type="ECO:0000313" key="2">
    <source>
        <dbReference type="EMBL" id="MDM7830003.1"/>
    </source>
</evidence>
<feature type="transmembrane region" description="Helical" evidence="1">
    <location>
        <begin position="42"/>
        <end position="63"/>
    </location>
</feature>
<name>A0ABT7S311_9CELL</name>
<proteinExistence type="predicted"/>
<keyword evidence="3" id="KW-1185">Reference proteome</keyword>
<keyword evidence="1" id="KW-0472">Membrane</keyword>
<gene>
    <name evidence="2" type="ORF">QRT05_01540</name>
</gene>
<keyword evidence="1" id="KW-0812">Transmembrane</keyword>
<evidence type="ECO:0008006" key="4">
    <source>
        <dbReference type="Google" id="ProtNLM"/>
    </source>
</evidence>
<sequence>MAWLRGPAATSAVLRALVSASVMLSAVIHLELWADGMKDTRVGTAFMINAVAGLVIGVLLLVWRHWFPLFLAAGFGASTLGAFLLSTTSSGFMGVHEQWQGFPIWACAIAEALAIVLSVWAFLVERGHPASVA</sequence>
<feature type="transmembrane region" description="Helical" evidence="1">
    <location>
        <begin position="69"/>
        <end position="95"/>
    </location>
</feature>
<dbReference type="Proteomes" id="UP001321453">
    <property type="component" value="Unassembled WGS sequence"/>
</dbReference>
<dbReference type="RefSeq" id="WP_289444572.1">
    <property type="nucleotide sequence ID" value="NZ_JAUCGR010000001.1"/>
</dbReference>
<comment type="caution">
    <text evidence="2">The sequence shown here is derived from an EMBL/GenBank/DDBJ whole genome shotgun (WGS) entry which is preliminary data.</text>
</comment>
<evidence type="ECO:0000256" key="1">
    <source>
        <dbReference type="SAM" id="Phobius"/>
    </source>
</evidence>
<evidence type="ECO:0000313" key="3">
    <source>
        <dbReference type="Proteomes" id="UP001321453"/>
    </source>
</evidence>
<dbReference type="EMBL" id="JAUCGR010000001">
    <property type="protein sequence ID" value="MDM7830003.1"/>
    <property type="molecule type" value="Genomic_DNA"/>
</dbReference>
<keyword evidence="1" id="KW-1133">Transmembrane helix</keyword>
<accession>A0ABT7S311</accession>